<dbReference type="AlphaFoldDB" id="A0A3P3FT17"/>
<proteinExistence type="predicted"/>
<protein>
    <submittedName>
        <fullName evidence="1">Uncharacterized protein</fullName>
    </submittedName>
</protein>
<sequence>MMAISWAEYDRSQTIIAGNANMKGAMVSGSVRNGSALLVGLLRCGCCGRKLKVLHHWRPDARYVCGSHVDPRPRRMHRLQQHAHRCGIVGGSAAGDLAAGTPGGVAVDCRSQAGSERLRQSELAHGGSSLIAKSQSYTRASELGDEAAYRRTIGGYLSDISNLTGARSRREQQHRLPRGYFVATPSSWLRLKN</sequence>
<gene>
    <name evidence="1" type="ORF">EH240_14085</name>
</gene>
<organism evidence="1 2">
    <name type="scientific">Mesorhizobium tamadayense</name>
    <dbReference type="NCBI Taxonomy" id="425306"/>
    <lineage>
        <taxon>Bacteria</taxon>
        <taxon>Pseudomonadati</taxon>
        <taxon>Pseudomonadota</taxon>
        <taxon>Alphaproteobacteria</taxon>
        <taxon>Hyphomicrobiales</taxon>
        <taxon>Phyllobacteriaceae</taxon>
        <taxon>Mesorhizobium</taxon>
    </lineage>
</organism>
<accession>A0A3P3FT17</accession>
<evidence type="ECO:0000313" key="1">
    <source>
        <dbReference type="EMBL" id="RRI01765.1"/>
    </source>
</evidence>
<evidence type="ECO:0000313" key="2">
    <source>
        <dbReference type="Proteomes" id="UP000273786"/>
    </source>
</evidence>
<comment type="caution">
    <text evidence="1">The sequence shown here is derived from an EMBL/GenBank/DDBJ whole genome shotgun (WGS) entry which is preliminary data.</text>
</comment>
<reference evidence="1 2" key="1">
    <citation type="submission" date="2018-11" db="EMBL/GenBank/DDBJ databases">
        <title>the genome of Mesorhizobium tamadayense DSM 28320.</title>
        <authorList>
            <person name="Gao J."/>
        </authorList>
    </citation>
    <scope>NUCLEOTIDE SEQUENCE [LARGE SCALE GENOMIC DNA]</scope>
    <source>
        <strain evidence="1 2">DSM 28320</strain>
    </source>
</reference>
<dbReference type="Proteomes" id="UP000273786">
    <property type="component" value="Unassembled WGS sequence"/>
</dbReference>
<keyword evidence="2" id="KW-1185">Reference proteome</keyword>
<dbReference type="EMBL" id="RQXT01000014">
    <property type="protein sequence ID" value="RRI01765.1"/>
    <property type="molecule type" value="Genomic_DNA"/>
</dbReference>
<name>A0A3P3FT17_9HYPH</name>